<name>A0A553ZUP4_9BACI</name>
<keyword evidence="8 15" id="KW-0812">Transmembrane</keyword>
<feature type="transmembrane region" description="Helical" evidence="15">
    <location>
        <begin position="21"/>
        <end position="42"/>
    </location>
</feature>
<keyword evidence="9" id="KW-0732">Signal</keyword>
<dbReference type="PROSITE" id="PS50999">
    <property type="entry name" value="COX2_TM"/>
    <property type="match status" value="1"/>
</dbReference>
<evidence type="ECO:0000256" key="12">
    <source>
        <dbReference type="ARBA" id="ARBA00023002"/>
    </source>
</evidence>
<dbReference type="GO" id="GO:0005507">
    <property type="term" value="F:copper ion binding"/>
    <property type="evidence" value="ECO:0007669"/>
    <property type="project" value="InterPro"/>
</dbReference>
<dbReference type="OrthoDB" id="9783445at2"/>
<evidence type="ECO:0000256" key="7">
    <source>
        <dbReference type="ARBA" id="ARBA00022660"/>
    </source>
</evidence>
<keyword evidence="10 14" id="KW-0249">Electron transport</keyword>
<comment type="catalytic activity">
    <reaction evidence="1 14">
        <text>2 a quinol + O2 = 2 a quinone + 2 H2O</text>
        <dbReference type="Rhea" id="RHEA:55376"/>
        <dbReference type="ChEBI" id="CHEBI:15377"/>
        <dbReference type="ChEBI" id="CHEBI:15379"/>
        <dbReference type="ChEBI" id="CHEBI:24646"/>
        <dbReference type="ChEBI" id="CHEBI:132124"/>
    </reaction>
</comment>
<evidence type="ECO:0000259" key="16">
    <source>
        <dbReference type="PROSITE" id="PS50857"/>
    </source>
</evidence>
<organism evidence="18 19">
    <name type="scientific">Alkalicoccobacillus porphyridii</name>
    <dbReference type="NCBI Taxonomy" id="2597270"/>
    <lineage>
        <taxon>Bacteria</taxon>
        <taxon>Bacillati</taxon>
        <taxon>Bacillota</taxon>
        <taxon>Bacilli</taxon>
        <taxon>Bacillales</taxon>
        <taxon>Bacillaceae</taxon>
        <taxon>Alkalicoccobacillus</taxon>
    </lineage>
</organism>
<dbReference type="CDD" id="cd04212">
    <property type="entry name" value="CuRO_UO_II"/>
    <property type="match status" value="1"/>
</dbReference>
<dbReference type="PANTHER" id="PTHR22888">
    <property type="entry name" value="CYTOCHROME C OXIDASE, SUBUNIT II"/>
    <property type="match status" value="1"/>
</dbReference>
<evidence type="ECO:0000256" key="15">
    <source>
        <dbReference type="SAM" id="Phobius"/>
    </source>
</evidence>
<dbReference type="PANTHER" id="PTHR22888:SF18">
    <property type="entry name" value="CYTOCHROME BO(3) UBIQUINOL OXIDASE SUBUNIT 2"/>
    <property type="match status" value="1"/>
</dbReference>
<keyword evidence="13 14" id="KW-0472">Membrane</keyword>
<dbReference type="AlphaFoldDB" id="A0A553ZUP4"/>
<evidence type="ECO:0000259" key="17">
    <source>
        <dbReference type="PROSITE" id="PS50999"/>
    </source>
</evidence>
<dbReference type="GO" id="GO:0004129">
    <property type="term" value="F:cytochrome-c oxidase activity"/>
    <property type="evidence" value="ECO:0007669"/>
    <property type="project" value="UniProtKB-UniRule"/>
</dbReference>
<evidence type="ECO:0000313" key="18">
    <source>
        <dbReference type="EMBL" id="TSB45143.1"/>
    </source>
</evidence>
<dbReference type="InterPro" id="IPR006332">
    <property type="entry name" value="QoxA"/>
</dbReference>
<comment type="subcellular location">
    <subcellularLocation>
        <location evidence="2">Cell membrane</location>
        <topology evidence="2">Multi-pass membrane protein</topology>
    </subcellularLocation>
</comment>
<feature type="domain" description="Cytochrome oxidase subunit II transmembrane region profile" evidence="17">
    <location>
        <begin position="33"/>
        <end position="130"/>
    </location>
</feature>
<dbReference type="InterPro" id="IPR045187">
    <property type="entry name" value="CcO_II"/>
</dbReference>
<keyword evidence="19" id="KW-1185">Reference proteome</keyword>
<comment type="similarity">
    <text evidence="3 14">Belongs to the cytochrome c oxidase subunit 2 family.</text>
</comment>
<dbReference type="NCBIfam" id="TIGR01432">
    <property type="entry name" value="QOXA"/>
    <property type="match status" value="1"/>
</dbReference>
<feature type="domain" description="Cytochrome oxidase subunit II copper A binding" evidence="16">
    <location>
        <begin position="136"/>
        <end position="248"/>
    </location>
</feature>
<dbReference type="SUPFAM" id="SSF49503">
    <property type="entry name" value="Cupredoxins"/>
    <property type="match status" value="1"/>
</dbReference>
<dbReference type="InterPro" id="IPR011759">
    <property type="entry name" value="Cyt_c_oxidase_su2_TM_dom"/>
</dbReference>
<evidence type="ECO:0000256" key="5">
    <source>
        <dbReference type="ARBA" id="ARBA00022448"/>
    </source>
</evidence>
<comment type="caution">
    <text evidence="18">The sequence shown here is derived from an EMBL/GenBank/DDBJ whole genome shotgun (WGS) entry which is preliminary data.</text>
</comment>
<evidence type="ECO:0000256" key="10">
    <source>
        <dbReference type="ARBA" id="ARBA00022982"/>
    </source>
</evidence>
<dbReference type="GO" id="GO:0005886">
    <property type="term" value="C:plasma membrane"/>
    <property type="evidence" value="ECO:0007669"/>
    <property type="project" value="UniProtKB-SubCell"/>
</dbReference>
<comment type="function">
    <text evidence="14">Catalyzes quinol oxidation with the concomitant reduction of oxygen to water. Subunit II transfers the electrons from a quinol to the binuclear center of the catalytic subunit I.</text>
</comment>
<dbReference type="Proteomes" id="UP000318521">
    <property type="component" value="Unassembled WGS sequence"/>
</dbReference>
<evidence type="ECO:0000313" key="19">
    <source>
        <dbReference type="Proteomes" id="UP000318521"/>
    </source>
</evidence>
<gene>
    <name evidence="18" type="primary">qoxA</name>
    <name evidence="18" type="ORF">FN960_17850</name>
</gene>
<dbReference type="InterPro" id="IPR034227">
    <property type="entry name" value="CuRO_UO_II"/>
</dbReference>
<proteinExistence type="inferred from homology"/>
<keyword evidence="6 14" id="KW-1003">Cell membrane</keyword>
<dbReference type="Pfam" id="PF02790">
    <property type="entry name" value="COX2_TM"/>
    <property type="match status" value="1"/>
</dbReference>
<dbReference type="EC" id="1.10.3.-" evidence="14"/>
<reference evidence="18 19" key="1">
    <citation type="submission" date="2019-07" db="EMBL/GenBank/DDBJ databases">
        <authorList>
            <person name="Park Y.J."/>
            <person name="Jeong S.E."/>
            <person name="Jung H.S."/>
        </authorList>
    </citation>
    <scope>NUCLEOTIDE SEQUENCE [LARGE SCALE GENOMIC DNA]</scope>
    <source>
        <strain evidence="19">P16(2019)</strain>
    </source>
</reference>
<dbReference type="Gene3D" id="2.60.40.420">
    <property type="entry name" value="Cupredoxins - blue copper proteins"/>
    <property type="match status" value="1"/>
</dbReference>
<dbReference type="InterPro" id="IPR008972">
    <property type="entry name" value="Cupredoxin"/>
</dbReference>
<dbReference type="GO" id="GO:0009486">
    <property type="term" value="F:cytochrome bo3 ubiquinol oxidase activity"/>
    <property type="evidence" value="ECO:0007669"/>
    <property type="project" value="InterPro"/>
</dbReference>
<keyword evidence="5 14" id="KW-0813">Transport</keyword>
<evidence type="ECO:0000256" key="14">
    <source>
        <dbReference type="PIRNR" id="PIRNR000292"/>
    </source>
</evidence>
<dbReference type="EMBL" id="VLXZ01000014">
    <property type="protein sequence ID" value="TSB45143.1"/>
    <property type="molecule type" value="Genomic_DNA"/>
</dbReference>
<feature type="transmembrane region" description="Helical" evidence="15">
    <location>
        <begin position="102"/>
        <end position="124"/>
    </location>
</feature>
<evidence type="ECO:0000256" key="3">
    <source>
        <dbReference type="ARBA" id="ARBA00007866"/>
    </source>
</evidence>
<keyword evidence="11 15" id="KW-1133">Transmembrane helix</keyword>
<evidence type="ECO:0000256" key="2">
    <source>
        <dbReference type="ARBA" id="ARBA00004651"/>
    </source>
</evidence>
<evidence type="ECO:0000256" key="9">
    <source>
        <dbReference type="ARBA" id="ARBA00022729"/>
    </source>
</evidence>
<accession>A0A553ZUP4</accession>
<dbReference type="GO" id="GO:0016682">
    <property type="term" value="F:oxidoreductase activity, acting on diphenols and related substances as donors, oxygen as acceptor"/>
    <property type="evidence" value="ECO:0007669"/>
    <property type="project" value="InterPro"/>
</dbReference>
<evidence type="ECO:0000256" key="11">
    <source>
        <dbReference type="ARBA" id="ARBA00022989"/>
    </source>
</evidence>
<sequence length="339" mass="38332">MKCNYVLGRKVIPLLKSGKSLKWLAFLSLCLFLSGCGNMRVLDPKGPVAESQAWLIWFSIGFMLLIVLVVFVLLTVILVKYREREDHKGYQPDIEGSHKLEIIWTVIPVIIVIILSVPTIMTIFELEEAPEATAHKEPLVVHATSVNWKWIFSYPEEDIETINYLNIPTDRPILFRLTSADSMAAMWIPQLGGQKYNMAGMETQLFLQADHVGTYGGRNANYTGDGFAQQTFDVHAFEQEDFDSWVEETQENAPELTPEEYDKLMVPGTSTEMTFSSTHLDWVDHSTNAEYALDAWDRMGYIPLNPHTRAGKAAEMPHVSQLETGELEIEGLESSAEIE</sequence>
<dbReference type="Gene3D" id="1.10.287.90">
    <property type="match status" value="1"/>
</dbReference>
<evidence type="ECO:0000256" key="8">
    <source>
        <dbReference type="ARBA" id="ARBA00022692"/>
    </source>
</evidence>
<evidence type="ECO:0000256" key="1">
    <source>
        <dbReference type="ARBA" id="ARBA00000725"/>
    </source>
</evidence>
<dbReference type="InterPro" id="IPR036257">
    <property type="entry name" value="Cyt_c_oxidase_su2_TM_sf"/>
</dbReference>
<evidence type="ECO:0000256" key="13">
    <source>
        <dbReference type="ARBA" id="ARBA00023136"/>
    </source>
</evidence>
<evidence type="ECO:0000256" key="4">
    <source>
        <dbReference type="ARBA" id="ARBA00016131"/>
    </source>
</evidence>
<dbReference type="PROSITE" id="PS50857">
    <property type="entry name" value="COX2_CUA"/>
    <property type="match status" value="1"/>
</dbReference>
<protein>
    <recommendedName>
        <fullName evidence="4 14">Quinol oxidase subunit 2</fullName>
        <ecNumber evidence="14">1.10.3.-</ecNumber>
    </recommendedName>
</protein>
<feature type="transmembrane region" description="Helical" evidence="15">
    <location>
        <begin position="54"/>
        <end position="81"/>
    </location>
</feature>
<keyword evidence="7 14" id="KW-0679">Respiratory chain</keyword>
<evidence type="ECO:0000256" key="6">
    <source>
        <dbReference type="ARBA" id="ARBA00022475"/>
    </source>
</evidence>
<dbReference type="PIRSF" id="PIRSF000292">
    <property type="entry name" value="Ubi_od_II"/>
    <property type="match status" value="1"/>
</dbReference>
<dbReference type="InterPro" id="IPR006333">
    <property type="entry name" value="Cyt_o_ubiquinol_oxidase_su2"/>
</dbReference>
<keyword evidence="12 14" id="KW-0560">Oxidoreductase</keyword>
<dbReference type="GO" id="GO:0042773">
    <property type="term" value="P:ATP synthesis coupled electron transport"/>
    <property type="evidence" value="ECO:0007669"/>
    <property type="project" value="TreeGrafter"/>
</dbReference>
<dbReference type="InterPro" id="IPR002429">
    <property type="entry name" value="CcO_II-like_C"/>
</dbReference>
<dbReference type="SUPFAM" id="SSF81464">
    <property type="entry name" value="Cytochrome c oxidase subunit II-like, transmembrane region"/>
    <property type="match status" value="1"/>
</dbReference>